<evidence type="ECO:0000313" key="1">
    <source>
        <dbReference type="EMBL" id="MDL4840254.1"/>
    </source>
</evidence>
<dbReference type="EMBL" id="JASTZU010000024">
    <property type="protein sequence ID" value="MDL4840254.1"/>
    <property type="molecule type" value="Genomic_DNA"/>
</dbReference>
<gene>
    <name evidence="1" type="ORF">QQS35_07260</name>
    <name evidence="2" type="ORF">QQS35_09490</name>
</gene>
<sequence>IQIGKGLKLSLPFPPVHTVHATFTAYGVPTNPIHSIYVFLDLTVAFSEIKLLDYDIVIEVR</sequence>
<dbReference type="Proteomes" id="UP001235343">
    <property type="component" value="Unassembled WGS sequence"/>
</dbReference>
<accession>A0ABT7L309</accession>
<dbReference type="EMBL" id="JASTZU010000033">
    <property type="protein sequence ID" value="MDL4840680.1"/>
    <property type="molecule type" value="Genomic_DNA"/>
</dbReference>
<comment type="caution">
    <text evidence="1">The sequence shown here is derived from an EMBL/GenBank/DDBJ whole genome shotgun (WGS) entry which is preliminary data.</text>
</comment>
<reference evidence="1 3" key="1">
    <citation type="submission" date="2023-06" db="EMBL/GenBank/DDBJ databases">
        <title>Aquibacillus rhizosphaerae LR5S19.</title>
        <authorList>
            <person name="Sun J.-Q."/>
        </authorList>
    </citation>
    <scope>NUCLEOTIDE SEQUENCE [LARGE SCALE GENOMIC DNA]</scope>
    <source>
        <strain evidence="1 3">LR5S19</strain>
    </source>
</reference>
<keyword evidence="3" id="KW-1185">Reference proteome</keyword>
<proteinExistence type="predicted"/>
<feature type="non-terminal residue" evidence="1">
    <location>
        <position position="1"/>
    </location>
</feature>
<protein>
    <submittedName>
        <fullName evidence="1">Uncharacterized protein</fullName>
    </submittedName>
</protein>
<evidence type="ECO:0000313" key="3">
    <source>
        <dbReference type="Proteomes" id="UP001235343"/>
    </source>
</evidence>
<evidence type="ECO:0000313" key="2">
    <source>
        <dbReference type="EMBL" id="MDL4840680.1"/>
    </source>
</evidence>
<organism evidence="1 3">
    <name type="scientific">Aquibacillus rhizosphaerae</name>
    <dbReference type="NCBI Taxonomy" id="3051431"/>
    <lineage>
        <taxon>Bacteria</taxon>
        <taxon>Bacillati</taxon>
        <taxon>Bacillota</taxon>
        <taxon>Bacilli</taxon>
        <taxon>Bacillales</taxon>
        <taxon>Bacillaceae</taxon>
        <taxon>Aquibacillus</taxon>
    </lineage>
</organism>
<name>A0ABT7L309_9BACI</name>